<evidence type="ECO:0000313" key="2">
    <source>
        <dbReference type="EMBL" id="KAJ3180935.1"/>
    </source>
</evidence>
<feature type="compositionally biased region" description="Acidic residues" evidence="1">
    <location>
        <begin position="104"/>
        <end position="114"/>
    </location>
</feature>
<dbReference type="Proteomes" id="UP001212152">
    <property type="component" value="Unassembled WGS sequence"/>
</dbReference>
<dbReference type="EMBL" id="JADGJQ010000014">
    <property type="protein sequence ID" value="KAJ3180935.1"/>
    <property type="molecule type" value="Genomic_DNA"/>
</dbReference>
<comment type="caution">
    <text evidence="2">The sequence shown here is derived from an EMBL/GenBank/DDBJ whole genome shotgun (WGS) entry which is preliminary data.</text>
</comment>
<dbReference type="AlphaFoldDB" id="A0AAD5XNU2"/>
<gene>
    <name evidence="2" type="ORF">HDU87_001583</name>
</gene>
<reference evidence="2" key="1">
    <citation type="submission" date="2020-05" db="EMBL/GenBank/DDBJ databases">
        <title>Phylogenomic resolution of chytrid fungi.</title>
        <authorList>
            <person name="Stajich J.E."/>
            <person name="Amses K."/>
            <person name="Simmons R."/>
            <person name="Seto K."/>
            <person name="Myers J."/>
            <person name="Bonds A."/>
            <person name="Quandt C.A."/>
            <person name="Barry K."/>
            <person name="Liu P."/>
            <person name="Grigoriev I."/>
            <person name="Longcore J.E."/>
            <person name="James T.Y."/>
        </authorList>
    </citation>
    <scope>NUCLEOTIDE SEQUENCE</scope>
    <source>
        <strain evidence="2">JEL0379</strain>
    </source>
</reference>
<sequence>MLGSSYSTGMIWETVTIEEQEIKQKEHEYAALHPQVDPIVAGLSDTILEKLLIHSCFWERNPRATHGLNKWVGDEDEEEDEDLDTWIGNMVVDGRTPDAHEAEAAADGEEDGAVFEDAAAVDGREEEEEDDEEASDPVEVDE</sequence>
<evidence type="ECO:0000313" key="3">
    <source>
        <dbReference type="Proteomes" id="UP001212152"/>
    </source>
</evidence>
<protein>
    <submittedName>
        <fullName evidence="2">Uncharacterized protein</fullName>
    </submittedName>
</protein>
<accession>A0AAD5XNU2</accession>
<keyword evidence="3" id="KW-1185">Reference proteome</keyword>
<name>A0AAD5XNU2_9FUNG</name>
<evidence type="ECO:0000256" key="1">
    <source>
        <dbReference type="SAM" id="MobiDB-lite"/>
    </source>
</evidence>
<proteinExistence type="predicted"/>
<organism evidence="2 3">
    <name type="scientific">Geranomyces variabilis</name>
    <dbReference type="NCBI Taxonomy" id="109894"/>
    <lineage>
        <taxon>Eukaryota</taxon>
        <taxon>Fungi</taxon>
        <taxon>Fungi incertae sedis</taxon>
        <taxon>Chytridiomycota</taxon>
        <taxon>Chytridiomycota incertae sedis</taxon>
        <taxon>Chytridiomycetes</taxon>
        <taxon>Spizellomycetales</taxon>
        <taxon>Powellomycetaceae</taxon>
        <taxon>Geranomyces</taxon>
    </lineage>
</organism>
<feature type="region of interest" description="Disordered" evidence="1">
    <location>
        <begin position="95"/>
        <end position="142"/>
    </location>
</feature>
<feature type="compositionally biased region" description="Acidic residues" evidence="1">
    <location>
        <begin position="124"/>
        <end position="142"/>
    </location>
</feature>